<comment type="caution">
    <text evidence="1">The sequence shown here is derived from an EMBL/GenBank/DDBJ whole genome shotgun (WGS) entry which is preliminary data.</text>
</comment>
<dbReference type="AlphaFoldDB" id="A0A1X0J1U9"/>
<name>A0A1X0J1U9_9MYCO</name>
<dbReference type="EMBL" id="MVII01000019">
    <property type="protein sequence ID" value="ORB55287.1"/>
    <property type="molecule type" value="Genomic_DNA"/>
</dbReference>
<gene>
    <name evidence="1" type="ORF">BST43_15580</name>
</gene>
<sequence>MTVEFDAVNGPTNASPVWARESFVNAFWVATGESPEWIAARTDALLTQLGTDLGIAQWDIPKGHHWETWAGPSEALADIVRSCPVREALPDGASGDALPREGYSIVLKGVGPAITAKVFIGAGSIGLGGRLPAHNLHIDLTETAPGGVSSEVGDKVCAAVASTWQPATFTLTDLAAMRLARRNNWKIGAGYRTWISKEVGEIDHLVDLLTKTELAGGTLISAPDDWPATRVVEAVTATLRENGLDEVPH</sequence>
<proteinExistence type="predicted"/>
<evidence type="ECO:0000313" key="2">
    <source>
        <dbReference type="Proteomes" id="UP000192434"/>
    </source>
</evidence>
<evidence type="ECO:0000313" key="1">
    <source>
        <dbReference type="EMBL" id="ORB55287.1"/>
    </source>
</evidence>
<organism evidence="1 2">
    <name type="scientific">Mycobacteroides saopaulense</name>
    <dbReference type="NCBI Taxonomy" id="1578165"/>
    <lineage>
        <taxon>Bacteria</taxon>
        <taxon>Bacillati</taxon>
        <taxon>Actinomycetota</taxon>
        <taxon>Actinomycetes</taxon>
        <taxon>Mycobacteriales</taxon>
        <taxon>Mycobacteriaceae</taxon>
        <taxon>Mycobacteroides</taxon>
    </lineage>
</organism>
<dbReference type="RefSeq" id="WP_054491449.1">
    <property type="nucleotide sequence ID" value="NZ_MVII01000019.1"/>
</dbReference>
<protein>
    <submittedName>
        <fullName evidence="1">Uncharacterized protein</fullName>
    </submittedName>
</protein>
<reference evidence="1 2" key="1">
    <citation type="submission" date="2016-12" db="EMBL/GenBank/DDBJ databases">
        <title>The new phylogeny of genus Mycobacterium.</title>
        <authorList>
            <person name="Tortoli E."/>
            <person name="Trovato A."/>
            <person name="Cirillo D.M."/>
        </authorList>
    </citation>
    <scope>NUCLEOTIDE SEQUENCE [LARGE SCALE GENOMIC DNA]</scope>
    <source>
        <strain evidence="1 2">CCUG 66554</strain>
    </source>
</reference>
<dbReference type="Proteomes" id="UP000192434">
    <property type="component" value="Unassembled WGS sequence"/>
</dbReference>
<accession>A0A1X0J1U9</accession>